<evidence type="ECO:0000256" key="6">
    <source>
        <dbReference type="SAM" id="MobiDB-lite"/>
    </source>
</evidence>
<evidence type="ECO:0000313" key="8">
    <source>
        <dbReference type="EMBL" id="RDB20127.1"/>
    </source>
</evidence>
<gene>
    <name evidence="8" type="primary">TRA1_7</name>
    <name evidence="8" type="ORF">Hypma_012767</name>
</gene>
<feature type="region of interest" description="Disordered" evidence="6">
    <location>
        <begin position="109"/>
        <end position="224"/>
    </location>
</feature>
<dbReference type="Pfam" id="PF05699">
    <property type="entry name" value="Dimer_Tnp_hAT"/>
    <property type="match status" value="1"/>
</dbReference>
<keyword evidence="5" id="KW-0539">Nucleus</keyword>
<proteinExistence type="predicted"/>
<dbReference type="PANTHER" id="PTHR46481">
    <property type="entry name" value="ZINC FINGER BED DOMAIN-CONTAINING PROTEIN 4"/>
    <property type="match status" value="1"/>
</dbReference>
<name>A0A369JHT3_HYPMA</name>
<dbReference type="InterPro" id="IPR052035">
    <property type="entry name" value="ZnF_BED_domain_contain"/>
</dbReference>
<dbReference type="OrthoDB" id="2690041at2759"/>
<dbReference type="InParanoid" id="A0A369JHT3"/>
<evidence type="ECO:0000256" key="4">
    <source>
        <dbReference type="ARBA" id="ARBA00022833"/>
    </source>
</evidence>
<comment type="subcellular location">
    <subcellularLocation>
        <location evidence="1">Nucleus</location>
    </subcellularLocation>
</comment>
<feature type="region of interest" description="Disordered" evidence="6">
    <location>
        <begin position="837"/>
        <end position="857"/>
    </location>
</feature>
<keyword evidence="3" id="KW-0863">Zinc-finger</keyword>
<comment type="caution">
    <text evidence="8">The sequence shown here is derived from an EMBL/GenBank/DDBJ whole genome shotgun (WGS) entry which is preliminary data.</text>
</comment>
<dbReference type="PANTHER" id="PTHR46481:SF10">
    <property type="entry name" value="ZINC FINGER BED DOMAIN-CONTAINING PROTEIN 39"/>
    <property type="match status" value="1"/>
</dbReference>
<dbReference type="GO" id="GO:0008270">
    <property type="term" value="F:zinc ion binding"/>
    <property type="evidence" value="ECO:0007669"/>
    <property type="project" value="UniProtKB-KW"/>
</dbReference>
<dbReference type="InterPro" id="IPR012337">
    <property type="entry name" value="RNaseH-like_sf"/>
</dbReference>
<protein>
    <submittedName>
        <fullName evidence="8">AC transposase</fullName>
    </submittedName>
</protein>
<accession>A0A369JHT3</accession>
<keyword evidence="2" id="KW-0479">Metal-binding</keyword>
<keyword evidence="4" id="KW-0862">Zinc</keyword>
<evidence type="ECO:0000259" key="7">
    <source>
        <dbReference type="Pfam" id="PF05699"/>
    </source>
</evidence>
<dbReference type="GO" id="GO:0005634">
    <property type="term" value="C:nucleus"/>
    <property type="evidence" value="ECO:0007669"/>
    <property type="project" value="UniProtKB-SubCell"/>
</dbReference>
<dbReference type="InterPro" id="IPR008906">
    <property type="entry name" value="HATC_C_dom"/>
</dbReference>
<feature type="domain" description="HAT C-terminal dimerisation" evidence="7">
    <location>
        <begin position="868"/>
        <end position="950"/>
    </location>
</feature>
<dbReference type="SUPFAM" id="SSF53098">
    <property type="entry name" value="Ribonuclease H-like"/>
    <property type="match status" value="1"/>
</dbReference>
<evidence type="ECO:0000313" key="9">
    <source>
        <dbReference type="Proteomes" id="UP000076154"/>
    </source>
</evidence>
<evidence type="ECO:0000256" key="2">
    <source>
        <dbReference type="ARBA" id="ARBA00022723"/>
    </source>
</evidence>
<feature type="region of interest" description="Disordered" evidence="6">
    <location>
        <begin position="48"/>
        <end position="90"/>
    </location>
</feature>
<sequence length="1023" mass="114425">MSNFQDWHCNCGALSSLQCSCFPVQTPRYLPPPPPPSGMYHFGHGNIHEPPRFSASPAPFHYPGQDVYQPPLPHAQDYSDNGGQHTRWSSFSAPHASFQEFQQTPHNIYSGQYPVLTPPSQRPPLGNATGPVLNAPSPTPVNSRQKRKRQETDSSSTQRGAKRHNPGPASSSNAPSFSVSTPTAARVSQPASDSHSAGPLRPAVYGVGPASAPVPSTSTSMATGSPTPYGSILAKDPKPSNTAATDVWFCVVGVTSKEKPDVWPPVNEIPKREAPKMPFIACRLCSGDAWHAWKNTSGQTVAIREYLKRAHPVLFAEQVLTYQLKGWEQLSETSQESRAPGEREPFTLEGFYRRLVRWIAVDDQSINVVDCEELRDLLLYLGTQLEERDIPHRTKLSQLILQRFREEYDKLIAELKHTSSRVSFTTDLWTRQNQQSYMAVTAHWCFEAADGDVKMRSRLVAFRHVSGSHDGVNLAKVFVGILKELGICNKIGMVTLDNASNCNSMMREVSRMLKDMGIAFDVDGNRIRCFPHVVNLCVKAGLKQLTLVPSTEAPLPQLDSDEDINTLEAEVAEFLRILADDPIAAMRQLVIALRASGQRREDFEKAIMEGNAGKKFGEGVLLRVVVLLKDMDVRWSSTFLMIDRGIELYPAIKYFLGLERNAGLAHLALDDKQIEVLKEIRKFLHLPHMAQELVSSERTPTLPVVLPVYEKLIGLFKGMKTELPSISHGIDAAVSKLEAYLSKTRNTRVYVLALIINPTIKFQWIEKNWTREEVARTRKWVLEAMLEYKRSMRMEESRSTTAGVVRPLARSASAPNAARALQSGLARLHDIEAMFSARPQSAPPTETQSRELSAEEQDAEDKLAVEAELKEYIEEGVITNRKAIADLNLLFHWRSRKHTFKTLYRIALDVMPVQASSVPSERVFSSSKETDTLRRANLSPKMMEVLQILKYSFKQDRLDFSNDWIVREEELVSETPSSRAVNSEDLGQVGELAPTGSLNLTSIDSILQDSNDYFHSLVDNDLY</sequence>
<dbReference type="Proteomes" id="UP000076154">
    <property type="component" value="Unassembled WGS sequence"/>
</dbReference>
<organism evidence="8 9">
    <name type="scientific">Hypsizygus marmoreus</name>
    <name type="common">White beech mushroom</name>
    <name type="synonym">Agaricus marmoreus</name>
    <dbReference type="NCBI Taxonomy" id="39966"/>
    <lineage>
        <taxon>Eukaryota</taxon>
        <taxon>Fungi</taxon>
        <taxon>Dikarya</taxon>
        <taxon>Basidiomycota</taxon>
        <taxon>Agaricomycotina</taxon>
        <taxon>Agaricomycetes</taxon>
        <taxon>Agaricomycetidae</taxon>
        <taxon>Agaricales</taxon>
        <taxon>Tricholomatineae</taxon>
        <taxon>Lyophyllaceae</taxon>
        <taxon>Hypsizygus</taxon>
    </lineage>
</organism>
<evidence type="ECO:0000256" key="3">
    <source>
        <dbReference type="ARBA" id="ARBA00022771"/>
    </source>
</evidence>
<dbReference type="AlphaFoldDB" id="A0A369JHT3"/>
<reference evidence="8" key="1">
    <citation type="submission" date="2018-04" db="EMBL/GenBank/DDBJ databases">
        <title>Whole genome sequencing of Hypsizygus marmoreus.</title>
        <authorList>
            <person name="Choi I.-G."/>
            <person name="Min B."/>
            <person name="Kim J.-G."/>
            <person name="Kim S."/>
            <person name="Oh Y.-L."/>
            <person name="Kong W.-S."/>
            <person name="Park H."/>
            <person name="Jeong J."/>
            <person name="Song E.-S."/>
        </authorList>
    </citation>
    <scope>NUCLEOTIDE SEQUENCE [LARGE SCALE GENOMIC DNA]</scope>
    <source>
        <strain evidence="8">51987-8</strain>
    </source>
</reference>
<dbReference type="EMBL" id="LUEZ02000071">
    <property type="protein sequence ID" value="RDB20127.1"/>
    <property type="molecule type" value="Genomic_DNA"/>
</dbReference>
<feature type="compositionally biased region" description="Low complexity" evidence="6">
    <location>
        <begin position="166"/>
        <end position="182"/>
    </location>
</feature>
<feature type="compositionally biased region" description="Polar residues" evidence="6">
    <location>
        <begin position="78"/>
        <end position="90"/>
    </location>
</feature>
<feature type="compositionally biased region" description="Low complexity" evidence="6">
    <location>
        <begin position="209"/>
        <end position="223"/>
    </location>
</feature>
<dbReference type="GO" id="GO:0046983">
    <property type="term" value="F:protein dimerization activity"/>
    <property type="evidence" value="ECO:0007669"/>
    <property type="project" value="InterPro"/>
</dbReference>
<evidence type="ECO:0000256" key="1">
    <source>
        <dbReference type="ARBA" id="ARBA00004123"/>
    </source>
</evidence>
<keyword evidence="9" id="KW-1185">Reference proteome</keyword>
<evidence type="ECO:0000256" key="5">
    <source>
        <dbReference type="ARBA" id="ARBA00023242"/>
    </source>
</evidence>